<dbReference type="AlphaFoldDB" id="A0A975NNC3"/>
<reference evidence="3" key="1">
    <citation type="submission" date="2021-06" db="EMBL/GenBank/DDBJ databases">
        <title>Bradyrhizobium sp. S2-11-2 Genome sequencing.</title>
        <authorList>
            <person name="Jin L."/>
        </authorList>
    </citation>
    <scope>NUCLEOTIDE SEQUENCE</scope>
    <source>
        <strain evidence="3">S2-11-2</strain>
    </source>
</reference>
<organism evidence="3 4">
    <name type="scientific">Bradyrhizobium sediminis</name>
    <dbReference type="NCBI Taxonomy" id="2840469"/>
    <lineage>
        <taxon>Bacteria</taxon>
        <taxon>Pseudomonadati</taxon>
        <taxon>Pseudomonadota</taxon>
        <taxon>Alphaproteobacteria</taxon>
        <taxon>Hyphomicrobiales</taxon>
        <taxon>Nitrobacteraceae</taxon>
        <taxon>Bradyrhizobium</taxon>
    </lineage>
</organism>
<keyword evidence="2" id="KW-1133">Transmembrane helix</keyword>
<proteinExistence type="predicted"/>
<name>A0A975NNC3_9BRAD</name>
<keyword evidence="2" id="KW-0472">Membrane</keyword>
<accession>A0A975NNC3</accession>
<sequence length="169" mass="19127">MSKKFDTSGKSPAYIHHRKDQQSPRRETGRGLFRSLTCRIGRRPHVMAPHPPMHRCQKRRKRAAVRALLIWWMICSKDGSHYSVHAYFFAGTRERAGTRRGKSPRSHAAPPRRSAMRISLGIRFAPEMIASSDHAAHFIHTEAGGRMTSYLIALALAGLVTIAVWEGFQ</sequence>
<feature type="transmembrane region" description="Helical" evidence="2">
    <location>
        <begin position="150"/>
        <end position="168"/>
    </location>
</feature>
<gene>
    <name evidence="3" type="ORF">KMZ68_19425</name>
</gene>
<evidence type="ECO:0000313" key="4">
    <source>
        <dbReference type="Proteomes" id="UP000680805"/>
    </source>
</evidence>
<dbReference type="KEGG" id="bsei:KMZ68_19425"/>
<evidence type="ECO:0000313" key="3">
    <source>
        <dbReference type="EMBL" id="QWG17134.1"/>
    </source>
</evidence>
<protein>
    <submittedName>
        <fullName evidence="3">Uncharacterized protein</fullName>
    </submittedName>
</protein>
<dbReference type="Proteomes" id="UP000680805">
    <property type="component" value="Chromosome"/>
</dbReference>
<feature type="compositionally biased region" description="Basic and acidic residues" evidence="1">
    <location>
        <begin position="20"/>
        <end position="29"/>
    </location>
</feature>
<feature type="region of interest" description="Disordered" evidence="1">
    <location>
        <begin position="1"/>
        <end position="30"/>
    </location>
</feature>
<dbReference type="RefSeq" id="WP_215612788.1">
    <property type="nucleotide sequence ID" value="NZ_CP076135.1"/>
</dbReference>
<evidence type="ECO:0000256" key="1">
    <source>
        <dbReference type="SAM" id="MobiDB-lite"/>
    </source>
</evidence>
<dbReference type="EMBL" id="CP076135">
    <property type="protein sequence ID" value="QWG17134.1"/>
    <property type="molecule type" value="Genomic_DNA"/>
</dbReference>
<evidence type="ECO:0000256" key="2">
    <source>
        <dbReference type="SAM" id="Phobius"/>
    </source>
</evidence>
<keyword evidence="2" id="KW-0812">Transmembrane</keyword>